<dbReference type="AlphaFoldDB" id="A0A1N7J1U6"/>
<dbReference type="PRINTS" id="PR00096">
    <property type="entry name" value="GATASE"/>
</dbReference>
<dbReference type="SUPFAM" id="SSF52317">
    <property type="entry name" value="Class I glutamine amidotransferase-like"/>
    <property type="match status" value="1"/>
</dbReference>
<dbReference type="Pfam" id="PF00117">
    <property type="entry name" value="GATase"/>
    <property type="match status" value="1"/>
</dbReference>
<dbReference type="GO" id="GO:0005829">
    <property type="term" value="C:cytosol"/>
    <property type="evidence" value="ECO:0007669"/>
    <property type="project" value="TreeGrafter"/>
</dbReference>
<keyword evidence="4" id="KW-1185">Reference proteome</keyword>
<reference evidence="4" key="1">
    <citation type="submission" date="2017-01" db="EMBL/GenBank/DDBJ databases">
        <authorList>
            <person name="Varghese N."/>
            <person name="Submissions S."/>
        </authorList>
    </citation>
    <scope>NUCLEOTIDE SEQUENCE [LARGE SCALE GENOMIC DNA]</scope>
    <source>
        <strain evidence="4">DSM 44531</strain>
    </source>
</reference>
<dbReference type="InterPro" id="IPR006221">
    <property type="entry name" value="TrpG/PapA_dom"/>
</dbReference>
<dbReference type="InterPro" id="IPR017926">
    <property type="entry name" value="GATASE"/>
</dbReference>
<feature type="domain" description="Glutamine amidotransferase" evidence="2">
    <location>
        <begin position="11"/>
        <end position="95"/>
    </location>
</feature>
<proteinExistence type="predicted"/>
<dbReference type="CDD" id="cd01743">
    <property type="entry name" value="GATase1_Anthranilate_Synthase"/>
    <property type="match status" value="1"/>
</dbReference>
<dbReference type="PROSITE" id="PS51273">
    <property type="entry name" value="GATASE_TYPE_1"/>
    <property type="match status" value="1"/>
</dbReference>
<dbReference type="GO" id="GO:0004049">
    <property type="term" value="F:anthranilate synthase activity"/>
    <property type="evidence" value="ECO:0007669"/>
    <property type="project" value="TreeGrafter"/>
</dbReference>
<name>A0A1N7J1U6_9CORY</name>
<dbReference type="STRING" id="1161099.SAMN05444817_103137"/>
<dbReference type="Proteomes" id="UP000186292">
    <property type="component" value="Unassembled WGS sequence"/>
</dbReference>
<organism evidence="3 4">
    <name type="scientific">Corynebacterium appendicis CIP 107643</name>
    <dbReference type="NCBI Taxonomy" id="1161099"/>
    <lineage>
        <taxon>Bacteria</taxon>
        <taxon>Bacillati</taxon>
        <taxon>Actinomycetota</taxon>
        <taxon>Actinomycetes</taxon>
        <taxon>Mycobacteriales</taxon>
        <taxon>Corynebacteriaceae</taxon>
        <taxon>Corynebacterium</taxon>
    </lineage>
</organism>
<evidence type="ECO:0000259" key="2">
    <source>
        <dbReference type="Pfam" id="PF00117"/>
    </source>
</evidence>
<evidence type="ECO:0000313" key="4">
    <source>
        <dbReference type="Proteomes" id="UP000186292"/>
    </source>
</evidence>
<protein>
    <submittedName>
        <fullName evidence="3">Para-aminobenzoate synthetase</fullName>
    </submittedName>
</protein>
<dbReference type="GO" id="GO:0000162">
    <property type="term" value="P:L-tryptophan biosynthetic process"/>
    <property type="evidence" value="ECO:0007669"/>
    <property type="project" value="TreeGrafter"/>
</dbReference>
<dbReference type="PRINTS" id="PR00097">
    <property type="entry name" value="ANTSNTHASEII"/>
</dbReference>
<dbReference type="PANTHER" id="PTHR43418:SF4">
    <property type="entry name" value="MULTIFUNCTIONAL TRYPTOPHAN BIOSYNTHESIS PROTEIN"/>
    <property type="match status" value="1"/>
</dbReference>
<dbReference type="PRINTS" id="PR00099">
    <property type="entry name" value="CPSGATASE"/>
</dbReference>
<gene>
    <name evidence="3" type="ORF">SAMN05444817_103137</name>
</gene>
<accession>A0A1N7J1U6</accession>
<dbReference type="InterPro" id="IPR029062">
    <property type="entry name" value="Class_I_gatase-like"/>
</dbReference>
<dbReference type="RefSeq" id="WP_327077543.1">
    <property type="nucleotide sequence ID" value="NZ_CP046976.1"/>
</dbReference>
<keyword evidence="1" id="KW-0315">Glutamine amidotransferase</keyword>
<sequence>MQPPGARIYSGEFTHVVISPGSGTPENDSDFAGSRRVVEAATNIPLLGVCLGHQGLAALAGSRVTRAPEPRHGFVSQITRSGEGIFTGLPQGFNAVLCSPQARWRCRCCRE</sequence>
<evidence type="ECO:0000313" key="3">
    <source>
        <dbReference type="EMBL" id="SIS43191.1"/>
    </source>
</evidence>
<evidence type="ECO:0000256" key="1">
    <source>
        <dbReference type="ARBA" id="ARBA00022962"/>
    </source>
</evidence>
<dbReference type="Gene3D" id="3.40.50.880">
    <property type="match status" value="1"/>
</dbReference>
<dbReference type="PANTHER" id="PTHR43418">
    <property type="entry name" value="MULTIFUNCTIONAL TRYPTOPHAN BIOSYNTHESIS PROTEIN-RELATED"/>
    <property type="match status" value="1"/>
</dbReference>
<dbReference type="InterPro" id="IPR050472">
    <property type="entry name" value="Anth_synth/Amidotransfase"/>
</dbReference>
<dbReference type="EMBL" id="FTOF01000003">
    <property type="protein sequence ID" value="SIS43191.1"/>
    <property type="molecule type" value="Genomic_DNA"/>
</dbReference>